<keyword evidence="3" id="KW-1185">Reference proteome</keyword>
<gene>
    <name evidence="2" type="ORF">M408DRAFT_152604</name>
</gene>
<evidence type="ECO:0000313" key="3">
    <source>
        <dbReference type="Proteomes" id="UP000054097"/>
    </source>
</evidence>
<feature type="region of interest" description="Disordered" evidence="1">
    <location>
        <begin position="1"/>
        <end position="20"/>
    </location>
</feature>
<name>A0A0C3B913_SERVB</name>
<accession>A0A0C3B913</accession>
<organism evidence="2 3">
    <name type="scientific">Serendipita vermifera MAFF 305830</name>
    <dbReference type="NCBI Taxonomy" id="933852"/>
    <lineage>
        <taxon>Eukaryota</taxon>
        <taxon>Fungi</taxon>
        <taxon>Dikarya</taxon>
        <taxon>Basidiomycota</taxon>
        <taxon>Agaricomycotina</taxon>
        <taxon>Agaricomycetes</taxon>
        <taxon>Sebacinales</taxon>
        <taxon>Serendipitaceae</taxon>
        <taxon>Serendipita</taxon>
    </lineage>
</organism>
<reference evidence="2 3" key="1">
    <citation type="submission" date="2014-04" db="EMBL/GenBank/DDBJ databases">
        <authorList>
            <consortium name="DOE Joint Genome Institute"/>
            <person name="Kuo A."/>
            <person name="Zuccaro A."/>
            <person name="Kohler A."/>
            <person name="Nagy L.G."/>
            <person name="Floudas D."/>
            <person name="Copeland A."/>
            <person name="Barry K.W."/>
            <person name="Cichocki N."/>
            <person name="Veneault-Fourrey C."/>
            <person name="LaButti K."/>
            <person name="Lindquist E.A."/>
            <person name="Lipzen A."/>
            <person name="Lundell T."/>
            <person name="Morin E."/>
            <person name="Murat C."/>
            <person name="Sun H."/>
            <person name="Tunlid A."/>
            <person name="Henrissat B."/>
            <person name="Grigoriev I.V."/>
            <person name="Hibbett D.S."/>
            <person name="Martin F."/>
            <person name="Nordberg H.P."/>
            <person name="Cantor M.N."/>
            <person name="Hua S.X."/>
        </authorList>
    </citation>
    <scope>NUCLEOTIDE SEQUENCE [LARGE SCALE GENOMIC DNA]</scope>
    <source>
        <strain evidence="2 3">MAFF 305830</strain>
    </source>
</reference>
<dbReference type="Proteomes" id="UP000054097">
    <property type="component" value="Unassembled WGS sequence"/>
</dbReference>
<protein>
    <submittedName>
        <fullName evidence="2">Uncharacterized protein</fullName>
    </submittedName>
</protein>
<sequence>MGIRRLKVGPRGPSGTRSNGCSELEFPVINPQSSTDWLLSKGLQCRTQLTGPLVLILKWLTSTTSNVLKGHSYLVPSSFVPALGERFTRKAIDIPGTVIKVSCAESAQRARQSQGSNFYCAECRLVRYEFILAHPCCVSMTRK</sequence>
<dbReference type="EMBL" id="KN824278">
    <property type="protein sequence ID" value="KIM33305.1"/>
    <property type="molecule type" value="Genomic_DNA"/>
</dbReference>
<reference evidence="3" key="2">
    <citation type="submission" date="2015-01" db="EMBL/GenBank/DDBJ databases">
        <title>Evolutionary Origins and Diversification of the Mycorrhizal Mutualists.</title>
        <authorList>
            <consortium name="DOE Joint Genome Institute"/>
            <consortium name="Mycorrhizal Genomics Consortium"/>
            <person name="Kohler A."/>
            <person name="Kuo A."/>
            <person name="Nagy L.G."/>
            <person name="Floudas D."/>
            <person name="Copeland A."/>
            <person name="Barry K.W."/>
            <person name="Cichocki N."/>
            <person name="Veneault-Fourrey C."/>
            <person name="LaButti K."/>
            <person name="Lindquist E.A."/>
            <person name="Lipzen A."/>
            <person name="Lundell T."/>
            <person name="Morin E."/>
            <person name="Murat C."/>
            <person name="Riley R."/>
            <person name="Ohm R."/>
            <person name="Sun H."/>
            <person name="Tunlid A."/>
            <person name="Henrissat B."/>
            <person name="Grigoriev I.V."/>
            <person name="Hibbett D.S."/>
            <person name="Martin F."/>
        </authorList>
    </citation>
    <scope>NUCLEOTIDE SEQUENCE [LARGE SCALE GENOMIC DNA]</scope>
    <source>
        <strain evidence="3">MAFF 305830</strain>
    </source>
</reference>
<evidence type="ECO:0000313" key="2">
    <source>
        <dbReference type="EMBL" id="KIM33305.1"/>
    </source>
</evidence>
<proteinExistence type="predicted"/>
<dbReference type="HOGENOM" id="CLU_1807416_0_0_1"/>
<dbReference type="AlphaFoldDB" id="A0A0C3B913"/>
<evidence type="ECO:0000256" key="1">
    <source>
        <dbReference type="SAM" id="MobiDB-lite"/>
    </source>
</evidence>